<dbReference type="EMBL" id="JACHCF010000013">
    <property type="protein sequence ID" value="MBB5623610.1"/>
    <property type="molecule type" value="Genomic_DNA"/>
</dbReference>
<dbReference type="GO" id="GO:0005975">
    <property type="term" value="P:carbohydrate metabolic process"/>
    <property type="evidence" value="ECO:0007669"/>
    <property type="project" value="InterPro"/>
</dbReference>
<organism evidence="2 3">
    <name type="scientific">Pedobacter cryoconitis</name>
    <dbReference type="NCBI Taxonomy" id="188932"/>
    <lineage>
        <taxon>Bacteria</taxon>
        <taxon>Pseudomonadati</taxon>
        <taxon>Bacteroidota</taxon>
        <taxon>Sphingobacteriia</taxon>
        <taxon>Sphingobacteriales</taxon>
        <taxon>Sphingobacteriaceae</taxon>
        <taxon>Pedobacter</taxon>
    </lineage>
</organism>
<name>A0A7W8YY08_9SPHI</name>
<dbReference type="Gene3D" id="3.20.20.370">
    <property type="entry name" value="Glycoside hydrolase/deacetylase"/>
    <property type="match status" value="1"/>
</dbReference>
<evidence type="ECO:0000259" key="1">
    <source>
        <dbReference type="PROSITE" id="PS51677"/>
    </source>
</evidence>
<dbReference type="PANTHER" id="PTHR43123">
    <property type="entry name" value="POLYSACCHARIDE DEACETYLASE-RELATED"/>
    <property type="match status" value="1"/>
</dbReference>
<sequence>MSTRKDFIRQSAILGAGSLLLPATGFSKVIDKPVSQPQAPVGDLQKPSKWADGSRLVISISMQFEAGGEPETGFDSPFPPNLEKGYTDLPAKTWFQYGYKQGIPRLLALWDKYNIKVTSHMIGEAVKHNPDLAREIVKRGHEAAAHGLNWTPQYNLSYQEEKKFIQDGVAIIKEITGKTAVGYNCNWLRRSENTLAILQELGFTYHIDDLSRDEPFLIPVKGKNFAVVPYTLRCNDIQLLEGRYFSSQQFGEQLRLEFDQLYEEGEKYRRQMSISTHDRISGTPAQVKVLDQFLAYAAKQPGVKFMRKDEIANLAFKDHTAMIDPDYR</sequence>
<dbReference type="Proteomes" id="UP000537718">
    <property type="component" value="Unassembled WGS sequence"/>
</dbReference>
<proteinExistence type="predicted"/>
<dbReference type="RefSeq" id="WP_183869692.1">
    <property type="nucleotide sequence ID" value="NZ_JACHCF010000013.1"/>
</dbReference>
<accession>A0A7W8YY08</accession>
<reference evidence="2 3" key="1">
    <citation type="submission" date="2020-08" db="EMBL/GenBank/DDBJ databases">
        <title>Genomic Encyclopedia of Type Strains, Phase IV (KMG-V): Genome sequencing to study the core and pangenomes of soil and plant-associated prokaryotes.</title>
        <authorList>
            <person name="Whitman W."/>
        </authorList>
    </citation>
    <scope>NUCLEOTIDE SEQUENCE [LARGE SCALE GENOMIC DNA]</scope>
    <source>
        <strain evidence="2 3">MP7CTX6</strain>
    </source>
</reference>
<dbReference type="InterPro" id="IPR002509">
    <property type="entry name" value="NODB_dom"/>
</dbReference>
<dbReference type="PANTHER" id="PTHR43123:SF1">
    <property type="entry name" value="POLYSACCHARIDE DEACETYLASE-RELATED"/>
    <property type="match status" value="1"/>
</dbReference>
<evidence type="ECO:0000313" key="2">
    <source>
        <dbReference type="EMBL" id="MBB5623610.1"/>
    </source>
</evidence>
<dbReference type="InterPro" id="IPR011330">
    <property type="entry name" value="Glyco_hydro/deAcase_b/a-brl"/>
</dbReference>
<dbReference type="GO" id="GO:0016810">
    <property type="term" value="F:hydrolase activity, acting on carbon-nitrogen (but not peptide) bonds"/>
    <property type="evidence" value="ECO:0007669"/>
    <property type="project" value="InterPro"/>
</dbReference>
<dbReference type="AlphaFoldDB" id="A0A7W8YY08"/>
<protein>
    <submittedName>
        <fullName evidence="2">Peptidoglycan/xylan/chitin deacetylase (PgdA/CDA1 family)</fullName>
    </submittedName>
</protein>
<feature type="domain" description="NodB homology" evidence="1">
    <location>
        <begin position="88"/>
        <end position="306"/>
    </location>
</feature>
<gene>
    <name evidence="2" type="ORF">HDE69_004696</name>
</gene>
<evidence type="ECO:0000313" key="3">
    <source>
        <dbReference type="Proteomes" id="UP000537718"/>
    </source>
</evidence>
<comment type="caution">
    <text evidence="2">The sequence shown here is derived from an EMBL/GenBank/DDBJ whole genome shotgun (WGS) entry which is preliminary data.</text>
</comment>
<dbReference type="PROSITE" id="PS51677">
    <property type="entry name" value="NODB"/>
    <property type="match status" value="1"/>
</dbReference>
<dbReference type="Pfam" id="PF01522">
    <property type="entry name" value="Polysacc_deac_1"/>
    <property type="match status" value="1"/>
</dbReference>
<dbReference type="SUPFAM" id="SSF88713">
    <property type="entry name" value="Glycoside hydrolase/deacetylase"/>
    <property type="match status" value="1"/>
</dbReference>